<sequence length="120" mass="13032">MTGGGGGKPAGPWRGQGCTGRVTQVDATHTRVRLKGGNSCRAESQGDFSGQTDRCGEAVVPADHRHELRLRQAGASRTDWPQEHCEPPGAHPYSGGLVMRQEPTRVWHRYFLSPTAPTEE</sequence>
<comment type="caution">
    <text evidence="2">The sequence shown here is derived from an EMBL/GenBank/DDBJ whole genome shotgun (WGS) entry which is preliminary data.</text>
</comment>
<feature type="region of interest" description="Disordered" evidence="1">
    <location>
        <begin position="74"/>
        <end position="97"/>
    </location>
</feature>
<gene>
    <name evidence="2" type="ORF">GCM10023220_68180</name>
</gene>
<proteinExistence type="predicted"/>
<name>A0ABP9D1S3_9ACTN</name>
<feature type="region of interest" description="Disordered" evidence="1">
    <location>
        <begin position="1"/>
        <end position="24"/>
    </location>
</feature>
<protein>
    <submittedName>
        <fullName evidence="2">Uncharacterized protein</fullName>
    </submittedName>
</protein>
<dbReference type="Proteomes" id="UP001501265">
    <property type="component" value="Unassembled WGS sequence"/>
</dbReference>
<organism evidence="2 3">
    <name type="scientific">Streptomyces ziwulingensis</name>
    <dbReference type="NCBI Taxonomy" id="1045501"/>
    <lineage>
        <taxon>Bacteria</taxon>
        <taxon>Bacillati</taxon>
        <taxon>Actinomycetota</taxon>
        <taxon>Actinomycetes</taxon>
        <taxon>Kitasatosporales</taxon>
        <taxon>Streptomycetaceae</taxon>
        <taxon>Streptomyces</taxon>
    </lineage>
</organism>
<evidence type="ECO:0000313" key="2">
    <source>
        <dbReference type="EMBL" id="GAA4824777.1"/>
    </source>
</evidence>
<keyword evidence="3" id="KW-1185">Reference proteome</keyword>
<reference evidence="3" key="1">
    <citation type="journal article" date="2019" name="Int. J. Syst. Evol. Microbiol.">
        <title>The Global Catalogue of Microorganisms (GCM) 10K type strain sequencing project: providing services to taxonomists for standard genome sequencing and annotation.</title>
        <authorList>
            <consortium name="The Broad Institute Genomics Platform"/>
            <consortium name="The Broad Institute Genome Sequencing Center for Infectious Disease"/>
            <person name="Wu L."/>
            <person name="Ma J."/>
        </authorList>
    </citation>
    <scope>NUCLEOTIDE SEQUENCE [LARGE SCALE GENOMIC DNA]</scope>
    <source>
        <strain evidence="3">JCM 18081</strain>
    </source>
</reference>
<dbReference type="EMBL" id="BAABIG010000092">
    <property type="protein sequence ID" value="GAA4824777.1"/>
    <property type="molecule type" value="Genomic_DNA"/>
</dbReference>
<evidence type="ECO:0000256" key="1">
    <source>
        <dbReference type="SAM" id="MobiDB-lite"/>
    </source>
</evidence>
<accession>A0ABP9D1S3</accession>
<evidence type="ECO:0000313" key="3">
    <source>
        <dbReference type="Proteomes" id="UP001501265"/>
    </source>
</evidence>